<dbReference type="InterPro" id="IPR000873">
    <property type="entry name" value="AMP-dep_synth/lig_dom"/>
</dbReference>
<dbReference type="PROSITE" id="PS00455">
    <property type="entry name" value="AMP_BINDING"/>
    <property type="match status" value="1"/>
</dbReference>
<name>A0ABR3WAX5_9PEZI</name>
<keyword evidence="1" id="KW-0596">Phosphopantetheine</keyword>
<dbReference type="Gene3D" id="3.40.50.12780">
    <property type="entry name" value="N-terminal domain of ligase-like"/>
    <property type="match status" value="1"/>
</dbReference>
<dbReference type="SUPFAM" id="SSF56801">
    <property type="entry name" value="Acetyl-CoA synthetase-like"/>
    <property type="match status" value="1"/>
</dbReference>
<dbReference type="InterPro" id="IPR013120">
    <property type="entry name" value="FAR_NAD-bd"/>
</dbReference>
<dbReference type="SUPFAM" id="SSF51735">
    <property type="entry name" value="NAD(P)-binding Rossmann-fold domains"/>
    <property type="match status" value="1"/>
</dbReference>
<evidence type="ECO:0000313" key="5">
    <source>
        <dbReference type="EMBL" id="KAL1857569.1"/>
    </source>
</evidence>
<comment type="caution">
    <text evidence="5">The sequence shown here is derived from an EMBL/GenBank/DDBJ whole genome shotgun (WGS) entry which is preliminary data.</text>
</comment>
<dbReference type="InterPro" id="IPR009081">
    <property type="entry name" value="PP-bd_ACP"/>
</dbReference>
<accession>A0ABR3WAX5</accession>
<dbReference type="Gene3D" id="3.40.50.720">
    <property type="entry name" value="NAD(P)-binding Rossmann-like Domain"/>
    <property type="match status" value="1"/>
</dbReference>
<dbReference type="InterPro" id="IPR042099">
    <property type="entry name" value="ANL_N_sf"/>
</dbReference>
<dbReference type="PANTHER" id="PTHR44845:SF6">
    <property type="entry name" value="BETA-ALANINE-ACTIVATING ENZYME"/>
    <property type="match status" value="1"/>
</dbReference>
<dbReference type="Gene3D" id="3.30.300.30">
    <property type="match status" value="1"/>
</dbReference>
<dbReference type="SUPFAM" id="SSF47336">
    <property type="entry name" value="ACP-like"/>
    <property type="match status" value="1"/>
</dbReference>
<dbReference type="Pfam" id="PF00501">
    <property type="entry name" value="AMP-binding"/>
    <property type="match status" value="1"/>
</dbReference>
<protein>
    <recommendedName>
        <fullName evidence="4">Carrier domain-containing protein</fullName>
    </recommendedName>
</protein>
<evidence type="ECO:0000256" key="2">
    <source>
        <dbReference type="ARBA" id="ARBA00022553"/>
    </source>
</evidence>
<dbReference type="CDD" id="cd05930">
    <property type="entry name" value="A_NRPS"/>
    <property type="match status" value="1"/>
</dbReference>
<dbReference type="NCBIfam" id="TIGR01746">
    <property type="entry name" value="Thioester-redct"/>
    <property type="match status" value="1"/>
</dbReference>
<dbReference type="CDD" id="cd05235">
    <property type="entry name" value="SDR_e1"/>
    <property type="match status" value="1"/>
</dbReference>
<dbReference type="InterPro" id="IPR045851">
    <property type="entry name" value="AMP-bd_C_sf"/>
</dbReference>
<reference evidence="5 6" key="1">
    <citation type="journal article" date="2024" name="Commun. Biol.">
        <title>Comparative genomic analysis of thermophilic fungi reveals convergent evolutionary adaptations and gene losses.</title>
        <authorList>
            <person name="Steindorff A.S."/>
            <person name="Aguilar-Pontes M.V."/>
            <person name="Robinson A.J."/>
            <person name="Andreopoulos B."/>
            <person name="LaButti K."/>
            <person name="Kuo A."/>
            <person name="Mondo S."/>
            <person name="Riley R."/>
            <person name="Otillar R."/>
            <person name="Haridas S."/>
            <person name="Lipzen A."/>
            <person name="Grimwood J."/>
            <person name="Schmutz J."/>
            <person name="Clum A."/>
            <person name="Reid I.D."/>
            <person name="Moisan M.C."/>
            <person name="Butler G."/>
            <person name="Nguyen T.T.M."/>
            <person name="Dewar K."/>
            <person name="Conant G."/>
            <person name="Drula E."/>
            <person name="Henrissat B."/>
            <person name="Hansel C."/>
            <person name="Singer S."/>
            <person name="Hutchinson M.I."/>
            <person name="de Vries R.P."/>
            <person name="Natvig D.O."/>
            <person name="Powell A.J."/>
            <person name="Tsang A."/>
            <person name="Grigoriev I.V."/>
        </authorList>
    </citation>
    <scope>NUCLEOTIDE SEQUENCE [LARGE SCALE GENOMIC DNA]</scope>
    <source>
        <strain evidence="5 6">ATCC 24622</strain>
    </source>
</reference>
<evidence type="ECO:0000259" key="4">
    <source>
        <dbReference type="PROSITE" id="PS50075"/>
    </source>
</evidence>
<dbReference type="Gene3D" id="1.10.1200.10">
    <property type="entry name" value="ACP-like"/>
    <property type="match status" value="1"/>
</dbReference>
<dbReference type="InterPro" id="IPR036736">
    <property type="entry name" value="ACP-like_sf"/>
</dbReference>
<dbReference type="Pfam" id="PF00550">
    <property type="entry name" value="PP-binding"/>
    <property type="match status" value="1"/>
</dbReference>
<keyword evidence="2" id="KW-0597">Phosphoprotein</keyword>
<dbReference type="SMART" id="SM00823">
    <property type="entry name" value="PKS_PP"/>
    <property type="match status" value="1"/>
</dbReference>
<evidence type="ECO:0000256" key="3">
    <source>
        <dbReference type="ARBA" id="ARBA00029454"/>
    </source>
</evidence>
<dbReference type="Pfam" id="PF07993">
    <property type="entry name" value="NAD_binding_4"/>
    <property type="match status" value="1"/>
</dbReference>
<evidence type="ECO:0000256" key="1">
    <source>
        <dbReference type="ARBA" id="ARBA00022450"/>
    </source>
</evidence>
<dbReference type="EMBL" id="JAZHXJ010000555">
    <property type="protein sequence ID" value="KAL1857569.1"/>
    <property type="molecule type" value="Genomic_DNA"/>
</dbReference>
<dbReference type="InterPro" id="IPR020806">
    <property type="entry name" value="PKS_PP-bd"/>
</dbReference>
<dbReference type="InterPro" id="IPR020845">
    <property type="entry name" value="AMP-binding_CS"/>
</dbReference>
<dbReference type="PROSITE" id="PS50075">
    <property type="entry name" value="CARRIER"/>
    <property type="match status" value="1"/>
</dbReference>
<proteinExistence type="inferred from homology"/>
<sequence>MQHFGPTSPPNLGQLLAEQVIRIPDKTAVIDGARHLTYAELHHQATCLAHKLQALGLQSEDAVLILAPRGLSHVISQVAVVYAGATCLPMEPTISHEDFRRRAQLAEAQCVIVDVTQQERELPVRLPKVVVGEGTDDHSRRPSSHDGQLPVPVASTYRSHILFTSGSTGMPKGVEILGRGITRLCSGIFEPIDRVAHVSSVSFDASLLELWATLIMGATCVVVHREIVFNVDQFLQTLRRDAVTSMFLTAAVFNAVALVDPAAFRSFNTVAIGGEAPNVEALKTVIEAGAPKRLLNAYGPTECSVLATIHDISLRDVLEGDIPLGQPLRATDLFVVDDVFGILQGEGEGELLIGGRGVARGYLNNPSLTRSAFVPFDLGEPRILYRTGDMVRRDTRGRIFWCGRRNNEVKHRGYRVNLDTIEAEIRKTGLVSAVAAMKVDDPARLTSCLAACVVLTNPTATTRQECRSRIVRELPSYMIPQIVCLDSMPVNSNGKIDRARLRAQLLRQQHDEQADAPNSLALSATEAEIRRIWRQVLPVVDSSEMGPETNLFSFGASSLDVSVVTMMIRRVFGVPFPVQNVFENPRLKDIAAEVDRERHGRSAERDIEELKRIWRADARMADQLDVPSSSPIDWTADEEGRVFITGVTGFVGAFFLRALLEQPFVRSVRCLVRAKTAYQGRQRILDNLDKYRLTNTLDSSQLSRIIPVVGDLSQPYLGLDDRSYSELARSISVIFHLGAQVNYNQPYSTHRPANVVGTFNILKLATSCRLKPVHYSSSIAAFGPTDMLGKKVVCERDDIDEYIATIPYETGYGQSQWVADKMVLAAIDRGLPAAVYRFGFVLCDDVTGVGNKDDYMGRLMSDTCSLGIYPSLPSQRKELLPVCYVVASLLEISSSPTSLGQAYHVTPDIDHTRPMDMDDVFQSIERILGRRFTRLPYEEWARRLHQLNHDSETRLKPLLPVLHESVWKNKTRWEMYENMAVFRNDNVRAALAAKNKSHLLSRSGITEEVLRRYLHFLGVYEPSGPARTA</sequence>
<dbReference type="PANTHER" id="PTHR44845">
    <property type="entry name" value="CARRIER DOMAIN-CONTAINING PROTEIN"/>
    <property type="match status" value="1"/>
</dbReference>
<feature type="domain" description="Carrier" evidence="4">
    <location>
        <begin position="520"/>
        <end position="598"/>
    </location>
</feature>
<evidence type="ECO:0000313" key="6">
    <source>
        <dbReference type="Proteomes" id="UP001586593"/>
    </source>
</evidence>
<dbReference type="InterPro" id="IPR036291">
    <property type="entry name" value="NAD(P)-bd_dom_sf"/>
</dbReference>
<organism evidence="5 6">
    <name type="scientific">Phialemonium thermophilum</name>
    <dbReference type="NCBI Taxonomy" id="223376"/>
    <lineage>
        <taxon>Eukaryota</taxon>
        <taxon>Fungi</taxon>
        <taxon>Dikarya</taxon>
        <taxon>Ascomycota</taxon>
        <taxon>Pezizomycotina</taxon>
        <taxon>Sordariomycetes</taxon>
        <taxon>Sordariomycetidae</taxon>
        <taxon>Cephalothecales</taxon>
        <taxon>Cephalothecaceae</taxon>
        <taxon>Phialemonium</taxon>
    </lineage>
</organism>
<keyword evidence="6" id="KW-1185">Reference proteome</keyword>
<dbReference type="Proteomes" id="UP001586593">
    <property type="component" value="Unassembled WGS sequence"/>
</dbReference>
<comment type="similarity">
    <text evidence="3">Belongs to the NRP synthetase family.</text>
</comment>
<gene>
    <name evidence="5" type="ORF">VTK73DRAFT_8041</name>
</gene>
<dbReference type="InterPro" id="IPR010080">
    <property type="entry name" value="Thioester_reductase-like_dom"/>
</dbReference>